<evidence type="ECO:0000256" key="1">
    <source>
        <dbReference type="SAM" id="MobiDB-lite"/>
    </source>
</evidence>
<reference evidence="2 3" key="1">
    <citation type="submission" date="2019-06" db="EMBL/GenBank/DDBJ databases">
        <title>Sequencing the genomes of 1000 actinobacteria strains.</title>
        <authorList>
            <person name="Klenk H.-P."/>
        </authorList>
    </citation>
    <scope>NUCLEOTIDE SEQUENCE [LARGE SCALE GENOMIC DNA]</scope>
    <source>
        <strain evidence="2 3">DSM 45015</strain>
    </source>
</reference>
<protein>
    <submittedName>
        <fullName evidence="2">Uncharacterized protein</fullName>
    </submittedName>
</protein>
<dbReference type="OrthoDB" id="9989691at2"/>
<dbReference type="EMBL" id="VFQC01000001">
    <property type="protein sequence ID" value="TQN32062.1"/>
    <property type="molecule type" value="Genomic_DNA"/>
</dbReference>
<accession>A0A543NJT3</accession>
<sequence>MKAQKKPGAANTGPNTSTEAITSNIVSDASPYVQAAVYAVVENPVPAPPMPRKSPERRYRKQWARHLLATAEELGEVPEFGSIEWGQLPSDDLRKQAAAIRTAEAYAEEGDDLEYHLAVEDYERRRVEEETWRQYQDRVRPGIAARVIERSRGGEFRKPPHAGVYTGGPVAWEPGGEA</sequence>
<feature type="compositionally biased region" description="Polar residues" evidence="1">
    <location>
        <begin position="12"/>
        <end position="21"/>
    </location>
</feature>
<evidence type="ECO:0000313" key="3">
    <source>
        <dbReference type="Proteomes" id="UP000317422"/>
    </source>
</evidence>
<feature type="region of interest" description="Disordered" evidence="1">
    <location>
        <begin position="151"/>
        <end position="178"/>
    </location>
</feature>
<comment type="caution">
    <text evidence="2">The sequence shown here is derived from an EMBL/GenBank/DDBJ whole genome shotgun (WGS) entry which is preliminary data.</text>
</comment>
<dbReference type="Proteomes" id="UP000317422">
    <property type="component" value="Unassembled WGS sequence"/>
</dbReference>
<organism evidence="2 3">
    <name type="scientific">Haloactinospora alba</name>
    <dbReference type="NCBI Taxonomy" id="405555"/>
    <lineage>
        <taxon>Bacteria</taxon>
        <taxon>Bacillati</taxon>
        <taxon>Actinomycetota</taxon>
        <taxon>Actinomycetes</taxon>
        <taxon>Streptosporangiales</taxon>
        <taxon>Nocardiopsidaceae</taxon>
        <taxon>Haloactinospora</taxon>
    </lineage>
</organism>
<proteinExistence type="predicted"/>
<dbReference type="AlphaFoldDB" id="A0A543NJT3"/>
<evidence type="ECO:0000313" key="2">
    <source>
        <dbReference type="EMBL" id="TQN32062.1"/>
    </source>
</evidence>
<feature type="region of interest" description="Disordered" evidence="1">
    <location>
        <begin position="1"/>
        <end position="21"/>
    </location>
</feature>
<name>A0A543NJT3_9ACTN</name>
<gene>
    <name evidence="2" type="ORF">FHX37_1987</name>
</gene>
<keyword evidence="3" id="KW-1185">Reference proteome</keyword>
<dbReference type="RefSeq" id="WP_141923623.1">
    <property type="nucleotide sequence ID" value="NZ_VFQC01000001.1"/>
</dbReference>